<dbReference type="InterPro" id="IPR018976">
    <property type="entry name" value="Imelysin-like"/>
</dbReference>
<dbReference type="InterPro" id="IPR038352">
    <property type="entry name" value="Imelysin_sf"/>
</dbReference>
<keyword evidence="6" id="KW-1185">Reference proteome</keyword>
<evidence type="ECO:0000256" key="3">
    <source>
        <dbReference type="SAM" id="SignalP"/>
    </source>
</evidence>
<feature type="domain" description="Imelysin-like" evidence="4">
    <location>
        <begin position="48"/>
        <end position="337"/>
    </location>
</feature>
<reference evidence="5 6" key="1">
    <citation type="submission" date="2023-07" db="EMBL/GenBank/DDBJ databases">
        <title>Genomic Encyclopedia of Type Strains, Phase IV (KMG-IV): sequencing the most valuable type-strain genomes for metagenomic binning, comparative biology and taxonomic classification.</title>
        <authorList>
            <person name="Goeker M."/>
        </authorList>
    </citation>
    <scope>NUCLEOTIDE SEQUENCE [LARGE SCALE GENOMIC DNA]</scope>
    <source>
        <strain evidence="5 6">B6-8</strain>
    </source>
</reference>
<evidence type="ECO:0000313" key="5">
    <source>
        <dbReference type="EMBL" id="MDQ0437838.1"/>
    </source>
</evidence>
<accession>A0ABU0H6A7</accession>
<keyword evidence="2 3" id="KW-0732">Signal</keyword>
<dbReference type="EMBL" id="JAUSVO010000003">
    <property type="protein sequence ID" value="MDQ0437838.1"/>
    <property type="molecule type" value="Genomic_DNA"/>
</dbReference>
<proteinExistence type="predicted"/>
<dbReference type="RefSeq" id="WP_266348768.1">
    <property type="nucleotide sequence ID" value="NZ_JAPKNG010000003.1"/>
</dbReference>
<keyword evidence="5" id="KW-0449">Lipoprotein</keyword>
<name>A0ABU0H6A7_9HYPH</name>
<evidence type="ECO:0000313" key="6">
    <source>
        <dbReference type="Proteomes" id="UP001241603"/>
    </source>
</evidence>
<dbReference type="InterPro" id="IPR034984">
    <property type="entry name" value="Imelysin-like_IPPA"/>
</dbReference>
<dbReference type="Gene3D" id="1.20.1420.20">
    <property type="entry name" value="M75 peptidase, HXXE motif"/>
    <property type="match status" value="1"/>
</dbReference>
<feature type="chain" id="PRO_5046116959" evidence="3">
    <location>
        <begin position="24"/>
        <end position="364"/>
    </location>
</feature>
<evidence type="ECO:0000256" key="2">
    <source>
        <dbReference type="ARBA" id="ARBA00022729"/>
    </source>
</evidence>
<feature type="signal peptide" evidence="3">
    <location>
        <begin position="1"/>
        <end position="23"/>
    </location>
</feature>
<sequence length="364" mass="39217">MIAITKRFLLLSPLLVLARRAFGQDAATPAPNEAAMKAVTHNAIDRYILPSYQGLEAATATLVSAMKAACQTPTATPSPALKSAFEGVIKAWARVDFLRFGPIAEKGRLERFSFLPDKHGTGARQLRQILAKPDPALLEPGMIATRSAAVQGLQAFESLTFDAPDDAETASYRCTLALRIAENLHQIADDTLVEWARDGGWRQLMEQPGGDNIVYRNATEPVIEVLKAIVTGLQQMRDQRLLPALGKSFDTAKPARGAFVKSGMAFPYLLASSAAIESLIEQSDLFSLAPAAAPKLLAESKAATADFENSINVGSDWQAAFADKAAYDSLQHAFDVLKTMEDIFNYQFTAAAGIQPGFNALDGD</sequence>
<comment type="subcellular location">
    <subcellularLocation>
        <location evidence="1">Cell envelope</location>
    </subcellularLocation>
</comment>
<dbReference type="Pfam" id="PF09375">
    <property type="entry name" value="Peptidase_M75"/>
    <property type="match status" value="1"/>
</dbReference>
<gene>
    <name evidence="5" type="ORF">QO014_002230</name>
</gene>
<evidence type="ECO:0000256" key="1">
    <source>
        <dbReference type="ARBA" id="ARBA00004196"/>
    </source>
</evidence>
<evidence type="ECO:0000259" key="4">
    <source>
        <dbReference type="Pfam" id="PF09375"/>
    </source>
</evidence>
<comment type="caution">
    <text evidence="5">The sequence shown here is derived from an EMBL/GenBank/DDBJ whole genome shotgun (WGS) entry which is preliminary data.</text>
</comment>
<protein>
    <submittedName>
        <fullName evidence="5">Lipoprotein</fullName>
    </submittedName>
</protein>
<organism evidence="5 6">
    <name type="scientific">Kaistia dalseonensis</name>
    <dbReference type="NCBI Taxonomy" id="410840"/>
    <lineage>
        <taxon>Bacteria</taxon>
        <taxon>Pseudomonadati</taxon>
        <taxon>Pseudomonadota</taxon>
        <taxon>Alphaproteobacteria</taxon>
        <taxon>Hyphomicrobiales</taxon>
        <taxon>Kaistiaceae</taxon>
        <taxon>Kaistia</taxon>
    </lineage>
</organism>
<dbReference type="CDD" id="cd14659">
    <property type="entry name" value="Imelysin-like_IPPA"/>
    <property type="match status" value="1"/>
</dbReference>
<dbReference type="Proteomes" id="UP001241603">
    <property type="component" value="Unassembled WGS sequence"/>
</dbReference>